<keyword evidence="1" id="KW-1133">Transmembrane helix</keyword>
<keyword evidence="1" id="KW-0472">Membrane</keyword>
<keyword evidence="1" id="KW-0812">Transmembrane</keyword>
<reference evidence="2" key="1">
    <citation type="submission" date="2020-06" db="EMBL/GenBank/DDBJ databases">
        <authorList>
            <consortium name="Plant Systems Biology data submission"/>
        </authorList>
    </citation>
    <scope>NUCLEOTIDE SEQUENCE</scope>
    <source>
        <strain evidence="2">D6</strain>
    </source>
</reference>
<dbReference type="Proteomes" id="UP001153069">
    <property type="component" value="Unassembled WGS sequence"/>
</dbReference>
<dbReference type="AlphaFoldDB" id="A0A9N8HID2"/>
<feature type="transmembrane region" description="Helical" evidence="1">
    <location>
        <begin position="114"/>
        <end position="133"/>
    </location>
</feature>
<dbReference type="Pfam" id="PF12159">
    <property type="entry name" value="DUF3593"/>
    <property type="match status" value="1"/>
</dbReference>
<feature type="transmembrane region" description="Helical" evidence="1">
    <location>
        <begin position="45"/>
        <end position="64"/>
    </location>
</feature>
<dbReference type="OrthoDB" id="424673at2759"/>
<evidence type="ECO:0000313" key="3">
    <source>
        <dbReference type="Proteomes" id="UP001153069"/>
    </source>
</evidence>
<feature type="transmembrane region" description="Helical" evidence="1">
    <location>
        <begin position="360"/>
        <end position="382"/>
    </location>
</feature>
<gene>
    <name evidence="2" type="ORF">SEMRO_587_G171380.1</name>
</gene>
<feature type="transmembrane region" description="Helical" evidence="1">
    <location>
        <begin position="388"/>
        <end position="406"/>
    </location>
</feature>
<keyword evidence="3" id="KW-1185">Reference proteome</keyword>
<dbReference type="PANTHER" id="PTHR33833:SF3">
    <property type="entry name" value="YCF49-LIKE PROTEIN"/>
    <property type="match status" value="1"/>
</dbReference>
<evidence type="ECO:0000313" key="2">
    <source>
        <dbReference type="EMBL" id="CAB9513370.1"/>
    </source>
</evidence>
<evidence type="ECO:0000256" key="1">
    <source>
        <dbReference type="SAM" id="Phobius"/>
    </source>
</evidence>
<proteinExistence type="predicted"/>
<feature type="transmembrane region" description="Helical" evidence="1">
    <location>
        <begin position="76"/>
        <end position="94"/>
    </location>
</feature>
<feature type="transmembrane region" description="Helical" evidence="1">
    <location>
        <begin position="154"/>
        <end position="173"/>
    </location>
</feature>
<accession>A0A9N8HID2</accession>
<organism evidence="2 3">
    <name type="scientific">Seminavis robusta</name>
    <dbReference type="NCBI Taxonomy" id="568900"/>
    <lineage>
        <taxon>Eukaryota</taxon>
        <taxon>Sar</taxon>
        <taxon>Stramenopiles</taxon>
        <taxon>Ochrophyta</taxon>
        <taxon>Bacillariophyta</taxon>
        <taxon>Bacillariophyceae</taxon>
        <taxon>Bacillariophycidae</taxon>
        <taxon>Naviculales</taxon>
        <taxon>Naviculaceae</taxon>
        <taxon>Seminavis</taxon>
    </lineage>
</organism>
<dbReference type="Pfam" id="PF10693">
    <property type="entry name" value="DUF2499"/>
    <property type="match status" value="1"/>
</dbReference>
<sequence length="421" mass="45420">MNMIPMEALSSAPPDILSGGIESLASSTEHLSSILSMSTDEAEALGGPLFGFSLFPYLAFLYFLSREETNCPKGVTVGFATLLLFVFLTIPAAICAKLQFGVSLADSDWLHGSAESLLTITNLVTVVAFRQALNAKEQQAETMPASAESYGPMIALAIPLILLAGVTAFVPGLSGAEVHAPYLNGFMDLPYNFFADNLGANPEPANALTVATWIIHISSLVEFLVAMGFAWRWADVSNNPTWKGLTWGLLPLHSSGITACTYHLFYNGIPVMVPLQAFLTCLGNVTAAYAAFRIARYEGWKPEEELDGALAWANAFLSDDAETSSTSSRNDNTQIREESASLVGFEDLGNALKGDTDFSFVVKLFVGCAVASYGVKYGATFFDFPYDANVYLGLAVILVPSALNAFKWYKRGLDPTFEGWF</sequence>
<comment type="caution">
    <text evidence="2">The sequence shown here is derived from an EMBL/GenBank/DDBJ whole genome shotgun (WGS) entry which is preliminary data.</text>
</comment>
<protein>
    <submittedName>
        <fullName evidence="2">Uncharacterized protein</fullName>
    </submittedName>
</protein>
<dbReference type="EMBL" id="CAICTM010000586">
    <property type="protein sequence ID" value="CAB9513370.1"/>
    <property type="molecule type" value="Genomic_DNA"/>
</dbReference>
<feature type="transmembrane region" description="Helical" evidence="1">
    <location>
        <begin position="213"/>
        <end position="233"/>
    </location>
</feature>
<feature type="transmembrane region" description="Helical" evidence="1">
    <location>
        <begin position="271"/>
        <end position="292"/>
    </location>
</feature>
<dbReference type="InterPro" id="IPR019634">
    <property type="entry name" value="Uncharacterised_Ycf49"/>
</dbReference>
<dbReference type="PANTHER" id="PTHR33833">
    <property type="entry name" value="NUCLEOLAR-LIKE PROTEIN-RELATED"/>
    <property type="match status" value="1"/>
</dbReference>
<name>A0A9N8HID2_9STRA</name>
<feature type="transmembrane region" description="Helical" evidence="1">
    <location>
        <begin position="245"/>
        <end position="265"/>
    </location>
</feature>
<dbReference type="InterPro" id="IPR021995">
    <property type="entry name" value="DUF3593"/>
</dbReference>